<keyword evidence="2" id="KW-0805">Transcription regulation</keyword>
<feature type="domain" description="SGF29 C-terminal" evidence="5">
    <location>
        <begin position="119"/>
        <end position="256"/>
    </location>
</feature>
<keyword evidence="4" id="KW-0539">Nucleus</keyword>
<dbReference type="CDD" id="cd20394">
    <property type="entry name" value="Tudor_SGF29_rpt2"/>
    <property type="match status" value="1"/>
</dbReference>
<dbReference type="Proteomes" id="UP000807716">
    <property type="component" value="Unassembled WGS sequence"/>
</dbReference>
<evidence type="ECO:0000256" key="2">
    <source>
        <dbReference type="ARBA" id="ARBA00023015"/>
    </source>
</evidence>
<dbReference type="CDD" id="cd20393">
    <property type="entry name" value="Tudor_SGF29_rpt1"/>
    <property type="match status" value="1"/>
</dbReference>
<dbReference type="PROSITE" id="PS51518">
    <property type="entry name" value="SGF29_C"/>
    <property type="match status" value="1"/>
</dbReference>
<gene>
    <name evidence="6" type="primary">SGF29</name>
    <name evidence="6" type="ORF">DFQ27_006005</name>
</gene>
<evidence type="ECO:0000259" key="5">
    <source>
        <dbReference type="PROSITE" id="PS51518"/>
    </source>
</evidence>
<dbReference type="GO" id="GO:0000124">
    <property type="term" value="C:SAGA complex"/>
    <property type="evidence" value="ECO:0007669"/>
    <property type="project" value="InterPro"/>
</dbReference>
<dbReference type="InterPro" id="IPR010750">
    <property type="entry name" value="SGF29_tudor-like_dom"/>
</dbReference>
<dbReference type="EMBL" id="JAAAJB010000435">
    <property type="protein sequence ID" value="KAG0255913.1"/>
    <property type="molecule type" value="Genomic_DNA"/>
</dbReference>
<accession>A0A9P6PX59</accession>
<evidence type="ECO:0000256" key="4">
    <source>
        <dbReference type="ARBA" id="ARBA00023242"/>
    </source>
</evidence>
<evidence type="ECO:0000256" key="1">
    <source>
        <dbReference type="ARBA" id="ARBA00004123"/>
    </source>
</evidence>
<dbReference type="PANTHER" id="PTHR21539:SF0">
    <property type="entry name" value="SAGA-ASSOCIATED FACTOR 29"/>
    <property type="match status" value="1"/>
</dbReference>
<comment type="caution">
    <text evidence="6">The sequence shown here is derived from an EMBL/GenBank/DDBJ whole genome shotgun (WGS) entry which is preliminary data.</text>
</comment>
<dbReference type="GO" id="GO:0005634">
    <property type="term" value="C:nucleus"/>
    <property type="evidence" value="ECO:0007669"/>
    <property type="project" value="UniProtKB-SubCell"/>
</dbReference>
<dbReference type="InterPro" id="IPR047288">
    <property type="entry name" value="Tudor_SGF29_rpt1"/>
</dbReference>
<dbReference type="Pfam" id="PF07039">
    <property type="entry name" value="SGF29_Tudor"/>
    <property type="match status" value="1"/>
</dbReference>
<keyword evidence="7" id="KW-1185">Reference proteome</keyword>
<dbReference type="AlphaFoldDB" id="A0A9P6PX59"/>
<dbReference type="OrthoDB" id="10265994at2759"/>
<organism evidence="6 7">
    <name type="scientific">Actinomortierella ambigua</name>
    <dbReference type="NCBI Taxonomy" id="1343610"/>
    <lineage>
        <taxon>Eukaryota</taxon>
        <taxon>Fungi</taxon>
        <taxon>Fungi incertae sedis</taxon>
        <taxon>Mucoromycota</taxon>
        <taxon>Mortierellomycotina</taxon>
        <taxon>Mortierellomycetes</taxon>
        <taxon>Mortierellales</taxon>
        <taxon>Mortierellaceae</taxon>
        <taxon>Actinomortierella</taxon>
    </lineage>
</organism>
<keyword evidence="3" id="KW-0804">Transcription</keyword>
<protein>
    <submittedName>
        <fullName evidence="6">SAGA HAT/Core module component</fullName>
    </submittedName>
</protein>
<sequence length="256" mass="28817">MPRSTTDDFNEEQVVWRKILGDLQTLAGLRDSSDSIANNLSKVPEGRPTKAIPLYKDGIEKTHEEKITIQRALENLSILIALRDSSDAAENKRKKRKIEAEGLLISNSKKIRRYSGADGNGIIPVGHQVAARTPKDKNKQEEWILARVLQYSSEKNKYAVEDDEADESGKKMRYYLPARSVIMIVDDDDPLPEFPVGHTILALYPSTTCFYKGVVAQAPSKLKETSQPTYKIKFDDDEGNERIVPAKMVLDMPKVK</sequence>
<evidence type="ECO:0000256" key="3">
    <source>
        <dbReference type="ARBA" id="ARBA00023163"/>
    </source>
</evidence>
<name>A0A9P6PX59_9FUNG</name>
<dbReference type="Gene3D" id="2.30.30.140">
    <property type="match status" value="2"/>
</dbReference>
<dbReference type="PANTHER" id="PTHR21539">
    <property type="entry name" value="SAGA-ASSOCIATED FACTOR 29"/>
    <property type="match status" value="1"/>
</dbReference>
<evidence type="ECO:0000313" key="6">
    <source>
        <dbReference type="EMBL" id="KAG0255913.1"/>
    </source>
</evidence>
<dbReference type="InterPro" id="IPR047287">
    <property type="entry name" value="Tudor_SGF29_rpt2"/>
</dbReference>
<reference evidence="6" key="1">
    <citation type="journal article" date="2020" name="Fungal Divers.">
        <title>Resolving the Mortierellaceae phylogeny through synthesis of multi-gene phylogenetics and phylogenomics.</title>
        <authorList>
            <person name="Vandepol N."/>
            <person name="Liber J."/>
            <person name="Desiro A."/>
            <person name="Na H."/>
            <person name="Kennedy M."/>
            <person name="Barry K."/>
            <person name="Grigoriev I.V."/>
            <person name="Miller A.N."/>
            <person name="O'Donnell K."/>
            <person name="Stajich J.E."/>
            <person name="Bonito G."/>
        </authorList>
    </citation>
    <scope>NUCLEOTIDE SEQUENCE</scope>
    <source>
        <strain evidence="6">BC1065</strain>
    </source>
</reference>
<comment type="subcellular location">
    <subcellularLocation>
        <location evidence="1">Nucleus</location>
    </subcellularLocation>
</comment>
<evidence type="ECO:0000313" key="7">
    <source>
        <dbReference type="Proteomes" id="UP000807716"/>
    </source>
</evidence>
<dbReference type="InterPro" id="IPR037802">
    <property type="entry name" value="SGF29"/>
</dbReference>
<proteinExistence type="predicted"/>